<keyword evidence="4" id="KW-0449">Lipoprotein</keyword>
<dbReference type="RefSeq" id="WP_377330167.1">
    <property type="nucleotide sequence ID" value="NZ_JBHUMZ010000051.1"/>
</dbReference>
<evidence type="ECO:0000256" key="1">
    <source>
        <dbReference type="SAM" id="MobiDB-lite"/>
    </source>
</evidence>
<feature type="compositionally biased region" description="Low complexity" evidence="1">
    <location>
        <begin position="184"/>
        <end position="195"/>
    </location>
</feature>
<dbReference type="InterPro" id="IPR041262">
    <property type="entry name" value="GerD_central"/>
</dbReference>
<dbReference type="NCBIfam" id="NF040801">
    <property type="entry name" value="spore_GerD"/>
    <property type="match status" value="1"/>
</dbReference>
<keyword evidence="5" id="KW-1185">Reference proteome</keyword>
<evidence type="ECO:0000256" key="2">
    <source>
        <dbReference type="SAM" id="SignalP"/>
    </source>
</evidence>
<feature type="chain" id="PRO_5046833985" evidence="2">
    <location>
        <begin position="21"/>
        <end position="218"/>
    </location>
</feature>
<proteinExistence type="predicted"/>
<keyword evidence="2" id="KW-0732">Signal</keyword>
<comment type="caution">
    <text evidence="4">The sequence shown here is derived from an EMBL/GenBank/DDBJ whole genome shotgun (WGS) entry which is preliminary data.</text>
</comment>
<feature type="domain" description="Spore germination GerD central core" evidence="3">
    <location>
        <begin position="63"/>
        <end position="176"/>
    </location>
</feature>
<dbReference type="Pfam" id="PF17898">
    <property type="entry name" value="GerD"/>
    <property type="match status" value="1"/>
</dbReference>
<feature type="region of interest" description="Disordered" evidence="1">
    <location>
        <begin position="176"/>
        <end position="218"/>
    </location>
</feature>
<sequence>MKFFHFILVFTILLVGCSQGQGNSQQSPEYEATKKMVVDILKTDDGKKAVKEILSEEEMKQQLVLNSDLVKQSVEQSVTSKKGKEFFKKLFEDPSFVKAYVEATKEADQKLMKGLMNDSTYQAQMIQLFQNEEMQKMIQSALKSQQFKSYLEDTIQETLSSPLFKAQMQEVLLKAAEEAKKSQEGQSQDQGQQQQSGGGGDSGGGGQQEGQSSGGSSS</sequence>
<protein>
    <submittedName>
        <fullName evidence="4">Spore germination lipoprotein GerD</fullName>
    </submittedName>
</protein>
<name>A0ABW5QDM3_9BACI</name>
<accession>A0ABW5QDM3</accession>
<evidence type="ECO:0000313" key="5">
    <source>
        <dbReference type="Proteomes" id="UP001597452"/>
    </source>
</evidence>
<feature type="compositionally biased region" description="Low complexity" evidence="1">
    <location>
        <begin position="209"/>
        <end position="218"/>
    </location>
</feature>
<reference evidence="5" key="1">
    <citation type="journal article" date="2019" name="Int. J. Syst. Evol. Microbiol.">
        <title>The Global Catalogue of Microorganisms (GCM) 10K type strain sequencing project: providing services to taxonomists for standard genome sequencing and annotation.</title>
        <authorList>
            <consortium name="The Broad Institute Genomics Platform"/>
            <consortium name="The Broad Institute Genome Sequencing Center for Infectious Disease"/>
            <person name="Wu L."/>
            <person name="Ma J."/>
        </authorList>
    </citation>
    <scope>NUCLEOTIDE SEQUENCE [LARGE SCALE GENOMIC DNA]</scope>
    <source>
        <strain evidence="5">TISTR 1571</strain>
    </source>
</reference>
<dbReference type="PROSITE" id="PS51257">
    <property type="entry name" value="PROKAR_LIPOPROTEIN"/>
    <property type="match status" value="1"/>
</dbReference>
<dbReference type="Proteomes" id="UP001597452">
    <property type="component" value="Unassembled WGS sequence"/>
</dbReference>
<evidence type="ECO:0000259" key="3">
    <source>
        <dbReference type="Pfam" id="PF17898"/>
    </source>
</evidence>
<evidence type="ECO:0000313" key="4">
    <source>
        <dbReference type="EMBL" id="MFD2640069.1"/>
    </source>
</evidence>
<gene>
    <name evidence="4" type="primary">gerD</name>
    <name evidence="4" type="ORF">ACFSW4_14465</name>
</gene>
<dbReference type="EMBL" id="JBHUMZ010000051">
    <property type="protein sequence ID" value="MFD2640069.1"/>
    <property type="molecule type" value="Genomic_DNA"/>
</dbReference>
<feature type="compositionally biased region" description="Gly residues" evidence="1">
    <location>
        <begin position="196"/>
        <end position="208"/>
    </location>
</feature>
<organism evidence="4 5">
    <name type="scientific">Piscibacillus salipiscarius</name>
    <dbReference type="NCBI Taxonomy" id="299480"/>
    <lineage>
        <taxon>Bacteria</taxon>
        <taxon>Bacillati</taxon>
        <taxon>Bacillota</taxon>
        <taxon>Bacilli</taxon>
        <taxon>Bacillales</taxon>
        <taxon>Bacillaceae</taxon>
        <taxon>Piscibacillus</taxon>
    </lineage>
</organism>
<feature type="signal peptide" evidence="2">
    <location>
        <begin position="1"/>
        <end position="20"/>
    </location>
</feature>